<proteinExistence type="predicted"/>
<organism evidence="1 2">
    <name type="scientific">Virgibacillus natechei</name>
    <dbReference type="NCBI Taxonomy" id="1216297"/>
    <lineage>
        <taxon>Bacteria</taxon>
        <taxon>Bacillati</taxon>
        <taxon>Bacillota</taxon>
        <taxon>Bacilli</taxon>
        <taxon>Bacillales</taxon>
        <taxon>Bacillaceae</taxon>
        <taxon>Virgibacillus</taxon>
    </lineage>
</organism>
<accession>A0ABS4IMT9</accession>
<name>A0ABS4IMT9_9BACI</name>
<evidence type="ECO:0000313" key="2">
    <source>
        <dbReference type="Proteomes" id="UP001519345"/>
    </source>
</evidence>
<keyword evidence="2" id="KW-1185">Reference proteome</keyword>
<gene>
    <name evidence="1" type="ORF">J2Z83_003767</name>
</gene>
<reference evidence="1 2" key="1">
    <citation type="submission" date="2021-03" db="EMBL/GenBank/DDBJ databases">
        <title>Genomic Encyclopedia of Type Strains, Phase IV (KMG-IV): sequencing the most valuable type-strain genomes for metagenomic binning, comparative biology and taxonomic classification.</title>
        <authorList>
            <person name="Goeker M."/>
        </authorList>
    </citation>
    <scope>NUCLEOTIDE SEQUENCE [LARGE SCALE GENOMIC DNA]</scope>
    <source>
        <strain evidence="1 2">DSM 25609</strain>
    </source>
</reference>
<dbReference type="Proteomes" id="UP001519345">
    <property type="component" value="Unassembled WGS sequence"/>
</dbReference>
<evidence type="ECO:0000313" key="1">
    <source>
        <dbReference type="EMBL" id="MBP1971616.1"/>
    </source>
</evidence>
<comment type="caution">
    <text evidence="1">The sequence shown here is derived from an EMBL/GenBank/DDBJ whole genome shotgun (WGS) entry which is preliminary data.</text>
</comment>
<dbReference type="EMBL" id="JAGGKX010000029">
    <property type="protein sequence ID" value="MBP1971616.1"/>
    <property type="molecule type" value="Genomic_DNA"/>
</dbReference>
<sequence length="140" mass="16766">MKIKELFEQSNEYTDLQALIMFLTLEKQVLSMSDDVNELDLYFKEKHNVRMNKELFAYKKKMNMRYRPYLYEIKSEKFTYLYILAHSEIQARRIANENLVEATDIKTCDEDNVMSFEDRDMTVRTLVKNKKIGILGGFHD</sequence>
<dbReference type="RefSeq" id="WP_209464636.1">
    <property type="nucleotide sequence ID" value="NZ_CP110224.1"/>
</dbReference>
<protein>
    <submittedName>
        <fullName evidence="1">Uncharacterized protein</fullName>
    </submittedName>
</protein>